<accession>A0A0H3PIL5</accession>
<dbReference type="GO" id="GO:0032259">
    <property type="term" value="P:methylation"/>
    <property type="evidence" value="ECO:0007669"/>
    <property type="project" value="UniProtKB-KW"/>
</dbReference>
<dbReference type="EMBL" id="ABHU01000029">
    <property type="protein sequence ID" value="EDU88947.1"/>
    <property type="molecule type" value="Genomic_DNA"/>
</dbReference>
<keyword evidence="6 10" id="KW-1133">Transmembrane helix</keyword>
<keyword evidence="9" id="KW-0378">Hydrolase</keyword>
<feature type="domain" description="Prepilin type IV endopeptidase peptidase" evidence="11">
    <location>
        <begin position="137"/>
        <end position="245"/>
    </location>
</feature>
<dbReference type="PRINTS" id="PR00864">
    <property type="entry name" value="PREPILNPTASE"/>
</dbReference>
<evidence type="ECO:0000313" key="13">
    <source>
        <dbReference type="EMBL" id="EDU88947.1"/>
    </source>
</evidence>
<feature type="domain" description="Prepilin peptidase A24 N-terminal" evidence="12">
    <location>
        <begin position="22"/>
        <end position="127"/>
    </location>
</feature>
<dbReference type="GO" id="GO:0005886">
    <property type="term" value="C:plasma membrane"/>
    <property type="evidence" value="ECO:0007669"/>
    <property type="project" value="UniProtKB-SubCell"/>
</dbReference>
<evidence type="ECO:0000259" key="11">
    <source>
        <dbReference type="Pfam" id="PF01478"/>
    </source>
</evidence>
<keyword evidence="4" id="KW-0997">Cell inner membrane</keyword>
<evidence type="ECO:0000256" key="5">
    <source>
        <dbReference type="ARBA" id="ARBA00022692"/>
    </source>
</evidence>
<dbReference type="InterPro" id="IPR010627">
    <property type="entry name" value="Prepilin_pept_A24_N"/>
</dbReference>
<comment type="subcellular location">
    <subcellularLocation>
        <location evidence="1">Cell inner membrane</location>
        <topology evidence="1">Multi-pass membrane protein</topology>
    </subcellularLocation>
    <subcellularLocation>
        <location evidence="9">Cell membrane</location>
        <topology evidence="9">Multi-pass membrane protein</topology>
    </subcellularLocation>
</comment>
<evidence type="ECO:0000256" key="10">
    <source>
        <dbReference type="SAM" id="Phobius"/>
    </source>
</evidence>
<dbReference type="AlphaFoldDB" id="A0A0H3PIL5"/>
<feature type="transmembrane region" description="Helical" evidence="10">
    <location>
        <begin position="130"/>
        <end position="149"/>
    </location>
</feature>
<dbReference type="EC" id="3.4.23.43" evidence="9"/>
<dbReference type="InterPro" id="IPR050882">
    <property type="entry name" value="Prepilin_peptidase/N-MTase"/>
</dbReference>
<dbReference type="PANTHER" id="PTHR30487:SF0">
    <property type="entry name" value="PREPILIN LEADER PEPTIDASE_N-METHYLTRANSFERASE-RELATED"/>
    <property type="match status" value="1"/>
</dbReference>
<dbReference type="Pfam" id="PF06750">
    <property type="entry name" value="A24_N_bact"/>
    <property type="match status" value="1"/>
</dbReference>
<evidence type="ECO:0000256" key="4">
    <source>
        <dbReference type="ARBA" id="ARBA00022519"/>
    </source>
</evidence>
<dbReference type="GO" id="GO:0008168">
    <property type="term" value="F:methyltransferase activity"/>
    <property type="evidence" value="ECO:0007669"/>
    <property type="project" value="UniProtKB-KW"/>
</dbReference>
<dbReference type="Proteomes" id="UP000004641">
    <property type="component" value="Unassembled WGS sequence"/>
</dbReference>
<keyword evidence="9" id="KW-0645">Protease</keyword>
<organism evidence="13 14">
    <name type="scientific">Escherichia coli O157:H7 (strain EC869)</name>
    <dbReference type="NCBI Taxonomy" id="478008"/>
    <lineage>
        <taxon>Bacteria</taxon>
        <taxon>Pseudomonadati</taxon>
        <taxon>Pseudomonadota</taxon>
        <taxon>Gammaproteobacteria</taxon>
        <taxon>Enterobacterales</taxon>
        <taxon>Enterobacteriaceae</taxon>
        <taxon>Escherichia</taxon>
    </lineage>
</organism>
<protein>
    <recommendedName>
        <fullName evidence="9">Prepilin leader peptidase/N-methyltransferase</fullName>
        <ecNumber evidence="9">2.1.1.-</ecNumber>
        <ecNumber evidence="9">3.4.23.43</ecNumber>
    </recommendedName>
</protein>
<evidence type="ECO:0000256" key="7">
    <source>
        <dbReference type="ARBA" id="ARBA00023136"/>
    </source>
</evidence>
<evidence type="ECO:0000256" key="6">
    <source>
        <dbReference type="ARBA" id="ARBA00022989"/>
    </source>
</evidence>
<evidence type="ECO:0000313" key="14">
    <source>
        <dbReference type="Proteomes" id="UP000004641"/>
    </source>
</evidence>
<gene>
    <name evidence="13" type="ORF">ECH7EC869_2487</name>
</gene>
<reference evidence="13 14" key="1">
    <citation type="journal article" date="2011" name="Appl. Environ. Microbiol.">
        <title>Genome signatures of Escherichia coli O157:H7 isolates from the bovine host reservoir.</title>
        <authorList>
            <person name="Eppinger M."/>
            <person name="Mammel M.K."/>
            <person name="Leclerc J.E."/>
            <person name="Ravel J."/>
            <person name="Cebula T.A."/>
        </authorList>
    </citation>
    <scope>NUCLEOTIDE SEQUENCE [LARGE SCALE GENOMIC DNA]</scope>
    <source>
        <strain evidence="13 14">EC869</strain>
    </source>
</reference>
<dbReference type="BioCyc" id="ECOL478008-HMP:G76-482433-MONOMER"/>
<sequence>MSSLPEFAVDYPLLWLICTGGLGGVTGSFLNVVIHRLPIMLERRWRREALTLLAHSVPESGPAFNLMIPQSHCPCCFHPLGIRDNIPLLSYLFLKGKSRCCGERIPVYYPLVEITNSVLFILAASRFPPGLTLAAAWLFISMLLVLAVIDCHTALLPDVLTLPLLWLGLLFSLQRGVVTLEEAVVGAVSGYLCLWGLYWLFRFATGREGLGYGDFKLAAALGAWMGWQALPSILLFASVSGLIVTVLLRIVTATDFTRPLPFGPWLALSGVCHFLLM</sequence>
<keyword evidence="9" id="KW-0489">Methyltransferase</keyword>
<proteinExistence type="inferred from homology"/>
<dbReference type="EC" id="2.1.1.-" evidence="9"/>
<feature type="transmembrane region" description="Helical" evidence="10">
    <location>
        <begin position="12"/>
        <end position="34"/>
    </location>
</feature>
<keyword evidence="3" id="KW-1003">Cell membrane</keyword>
<evidence type="ECO:0000259" key="12">
    <source>
        <dbReference type="Pfam" id="PF06750"/>
    </source>
</evidence>
<dbReference type="InterPro" id="IPR000045">
    <property type="entry name" value="Prepilin_IV_endopep_pep"/>
</dbReference>
<comment type="caution">
    <text evidence="13">The sequence shown here is derived from an EMBL/GenBank/DDBJ whole genome shotgun (WGS) entry which is preliminary data.</text>
</comment>
<keyword evidence="9" id="KW-0511">Multifunctional enzyme</keyword>
<feature type="transmembrane region" description="Helical" evidence="10">
    <location>
        <begin position="221"/>
        <end position="248"/>
    </location>
</feature>
<dbReference type="GO" id="GO:0004190">
    <property type="term" value="F:aspartic-type endopeptidase activity"/>
    <property type="evidence" value="ECO:0007669"/>
    <property type="project" value="UniProtKB-EC"/>
</dbReference>
<dbReference type="GO" id="GO:0006465">
    <property type="term" value="P:signal peptide processing"/>
    <property type="evidence" value="ECO:0007669"/>
    <property type="project" value="TreeGrafter"/>
</dbReference>
<keyword evidence="7 10" id="KW-0472">Membrane</keyword>
<keyword evidence="5 9" id="KW-0812">Transmembrane</keyword>
<evidence type="ECO:0000256" key="8">
    <source>
        <dbReference type="RuleBase" id="RU003793"/>
    </source>
</evidence>
<feature type="transmembrane region" description="Helical" evidence="10">
    <location>
        <begin position="155"/>
        <end position="171"/>
    </location>
</feature>
<comment type="catalytic activity">
    <reaction evidence="9">
        <text>Typically cleaves a -Gly-|-Phe- bond to release an N-terminal, basic peptide of 5-8 residues from type IV prepilin, and then N-methylates the new N-terminal amino group, the methyl donor being S-adenosyl-L-methionine.</text>
        <dbReference type="EC" id="3.4.23.43"/>
    </reaction>
</comment>
<evidence type="ECO:0000256" key="1">
    <source>
        <dbReference type="ARBA" id="ARBA00004429"/>
    </source>
</evidence>
<comment type="similarity">
    <text evidence="2 8">Belongs to the peptidase A24 family.</text>
</comment>
<dbReference type="InterPro" id="IPR014032">
    <property type="entry name" value="Peptidase_A24A_bac"/>
</dbReference>
<evidence type="ECO:0000256" key="3">
    <source>
        <dbReference type="ARBA" id="ARBA00022475"/>
    </source>
</evidence>
<dbReference type="PANTHER" id="PTHR30487">
    <property type="entry name" value="TYPE 4 PREPILIN-LIKE PROTEINS LEADER PEPTIDE-PROCESSING ENZYME"/>
    <property type="match status" value="1"/>
</dbReference>
<dbReference type="Gene3D" id="1.20.120.1220">
    <property type="match status" value="1"/>
</dbReference>
<evidence type="ECO:0000256" key="2">
    <source>
        <dbReference type="ARBA" id="ARBA00005801"/>
    </source>
</evidence>
<dbReference type="Pfam" id="PF01478">
    <property type="entry name" value="Peptidase_A24"/>
    <property type="match status" value="1"/>
</dbReference>
<name>A0A0H3PIL5_ECO5C</name>
<keyword evidence="9" id="KW-0808">Transferase</keyword>
<evidence type="ECO:0000256" key="9">
    <source>
        <dbReference type="RuleBase" id="RU003794"/>
    </source>
</evidence>
<feature type="transmembrane region" description="Helical" evidence="10">
    <location>
        <begin position="183"/>
        <end position="201"/>
    </location>
</feature>
<comment type="function">
    <text evidence="9">Plays an essential role in type IV pili and type II pseudopili formation by proteolytically removing the leader sequence from substrate proteins and subsequently monomethylating the alpha-amino group of the newly exposed N-terminal phenylalanine.</text>
</comment>